<accession>A0A2I7REH7</accession>
<name>A0A2I7REH7_9CAUD</name>
<dbReference type="Proteomes" id="UP000267376">
    <property type="component" value="Segment"/>
</dbReference>
<gene>
    <name evidence="1" type="ORF">NVP1169O_42</name>
</gene>
<evidence type="ECO:0000313" key="2">
    <source>
        <dbReference type="Proteomes" id="UP000267376"/>
    </source>
</evidence>
<dbReference type="EMBL" id="MG592536">
    <property type="protein sequence ID" value="AUR92070.1"/>
    <property type="molecule type" value="Genomic_DNA"/>
</dbReference>
<organism evidence="1 2">
    <name type="scientific">Vibrio phage 1.169.O._10N.261.52.B1</name>
    <dbReference type="NCBI Taxonomy" id="1881213"/>
    <lineage>
        <taxon>Viruses</taxon>
        <taxon>Duplodnaviria</taxon>
        <taxon>Heunggongvirae</taxon>
        <taxon>Uroviricota</taxon>
        <taxon>Caudoviricetes</taxon>
        <taxon>Schitoviridae</taxon>
        <taxon>Mukerjeevirus</taxon>
        <taxon>Mukerjeevirus mv52B1</taxon>
    </lineage>
</organism>
<evidence type="ECO:0000313" key="1">
    <source>
        <dbReference type="EMBL" id="AUR92070.1"/>
    </source>
</evidence>
<proteinExistence type="predicted"/>
<keyword evidence="2" id="KW-1185">Reference proteome</keyword>
<sequence>MPIVRENKSLTVETKDGNEVTTMWVQNGKLQVLECCDSHYLAELSKSEVLNLINYLALSLDNLKD</sequence>
<protein>
    <submittedName>
        <fullName evidence="1">Coil containing protein</fullName>
    </submittedName>
</protein>
<reference evidence="1 2" key="1">
    <citation type="submission" date="2017-11" db="EMBL/GenBank/DDBJ databases">
        <title>A major lineage of nontailed dsDNA viruses as unrecognized killers of marine bacteria.</title>
        <authorList>
            <person name="Kauffman K.M."/>
            <person name="Hussain F.A."/>
            <person name="Yang J."/>
            <person name="Arevalo P."/>
            <person name="Brown J.M."/>
            <person name="Chang W.K."/>
            <person name="VanInsberghe D."/>
            <person name="Elsherbini J."/>
            <person name="Cutler M.B."/>
            <person name="Kelly L."/>
            <person name="Polz M.F."/>
        </authorList>
    </citation>
    <scope>NUCLEOTIDE SEQUENCE [LARGE SCALE GENOMIC DNA]</scope>
</reference>